<evidence type="ECO:0000256" key="3">
    <source>
        <dbReference type="ARBA" id="ARBA00004964"/>
    </source>
</evidence>
<reference evidence="11 12" key="1">
    <citation type="submission" date="2012-06" db="EMBL/GenBank/DDBJ databases">
        <title>The complete genome of Ornithobacterium rhinotracheale DSM 15997.</title>
        <authorList>
            <consortium name="US DOE Joint Genome Institute (JGI-PGF)"/>
            <person name="Lucas S."/>
            <person name="Copeland A."/>
            <person name="Lapidus A."/>
            <person name="Goodwin L."/>
            <person name="Pitluck S."/>
            <person name="Peters L."/>
            <person name="Mikhailova N."/>
            <person name="Teshima H."/>
            <person name="Kyrpides N."/>
            <person name="Mavromatis K."/>
            <person name="Pagani I."/>
            <person name="Ivanova N."/>
            <person name="Ovchinnikova G."/>
            <person name="Zeytun A."/>
            <person name="Detter J.C."/>
            <person name="Han C."/>
            <person name="Land M."/>
            <person name="Hauser L."/>
            <person name="Markowitz V."/>
            <person name="Cheng J.-F."/>
            <person name="Hugenholtz P."/>
            <person name="Woyke T."/>
            <person name="Wu D."/>
            <person name="Lang E."/>
            <person name="Kopitz M."/>
            <person name="Brambilla E."/>
            <person name="Klenk H.-P."/>
            <person name="Eisen J.A."/>
        </authorList>
    </citation>
    <scope>NUCLEOTIDE SEQUENCE [LARGE SCALE GENOMIC DNA]</scope>
    <source>
        <strain evidence="12">ATCC 51463 / DSM 15997 / CCUG 23171 / LMG 9086</strain>
    </source>
</reference>
<dbReference type="InterPro" id="IPR011835">
    <property type="entry name" value="GS/SS"/>
</dbReference>
<evidence type="ECO:0000256" key="8">
    <source>
        <dbReference type="HAMAP-Rule" id="MF_00484"/>
    </source>
</evidence>
<keyword evidence="7 8" id="KW-0320">Glycogen biosynthesis</keyword>
<dbReference type="KEGG" id="orh:Ornrh_2353"/>
<comment type="similarity">
    <text evidence="4 8">Belongs to the glycosyltransferase 1 family. Bacterial/plant glycogen synthase subfamily.</text>
</comment>
<feature type="binding site" evidence="8">
    <location>
        <position position="15"/>
    </location>
    <ligand>
        <name>ADP-alpha-D-glucose</name>
        <dbReference type="ChEBI" id="CHEBI:57498"/>
    </ligand>
</feature>
<dbReference type="Pfam" id="PF08323">
    <property type="entry name" value="Glyco_transf_5"/>
    <property type="match status" value="1"/>
</dbReference>
<dbReference type="RefSeq" id="WP_014791983.1">
    <property type="nucleotide sequence ID" value="NC_018016.1"/>
</dbReference>
<dbReference type="GO" id="GO:0009011">
    <property type="term" value="F:alpha-1,4-glucan glucosyltransferase (ADP-glucose donor) activity"/>
    <property type="evidence" value="ECO:0007669"/>
    <property type="project" value="UniProtKB-UniRule"/>
</dbReference>
<dbReference type="Pfam" id="PF00534">
    <property type="entry name" value="Glycos_transf_1"/>
    <property type="match status" value="1"/>
</dbReference>
<dbReference type="InterPro" id="IPR013534">
    <property type="entry name" value="Starch_synth_cat_dom"/>
</dbReference>
<organism evidence="11 12">
    <name type="scientific">Ornithobacterium rhinotracheale (strain ATCC 51463 / DSM 15997 / CCUG 23171 / CIP 104009 / LMG 9086)</name>
    <dbReference type="NCBI Taxonomy" id="867902"/>
    <lineage>
        <taxon>Bacteria</taxon>
        <taxon>Pseudomonadati</taxon>
        <taxon>Bacteroidota</taxon>
        <taxon>Flavobacteriia</taxon>
        <taxon>Flavobacteriales</taxon>
        <taxon>Weeksellaceae</taxon>
        <taxon>Ornithobacterium</taxon>
    </lineage>
</organism>
<evidence type="ECO:0000256" key="5">
    <source>
        <dbReference type="ARBA" id="ARBA00022676"/>
    </source>
</evidence>
<name>I4A3E8_ORNRL</name>
<dbReference type="PATRIC" id="fig|867902.3.peg.2308"/>
<dbReference type="UniPathway" id="UPA00164"/>
<evidence type="ECO:0000256" key="4">
    <source>
        <dbReference type="ARBA" id="ARBA00010281"/>
    </source>
</evidence>
<keyword evidence="5 8" id="KW-0328">Glycosyltransferase</keyword>
<dbReference type="InterPro" id="IPR001296">
    <property type="entry name" value="Glyco_trans_1"/>
</dbReference>
<comment type="function">
    <text evidence="2 8">Synthesizes alpha-1,4-glucan chains using ADP-glucose.</text>
</comment>
<dbReference type="PANTHER" id="PTHR45825">
    <property type="entry name" value="GRANULE-BOUND STARCH SYNTHASE 1, CHLOROPLASTIC/AMYLOPLASTIC"/>
    <property type="match status" value="1"/>
</dbReference>
<dbReference type="GeneID" id="71570416"/>
<dbReference type="EC" id="2.4.1.21" evidence="8"/>
<dbReference type="Gene3D" id="3.40.50.2000">
    <property type="entry name" value="Glycogen Phosphorylase B"/>
    <property type="match status" value="2"/>
</dbReference>
<evidence type="ECO:0000256" key="1">
    <source>
        <dbReference type="ARBA" id="ARBA00001478"/>
    </source>
</evidence>
<feature type="domain" description="Starch synthase catalytic" evidence="10">
    <location>
        <begin position="2"/>
        <end position="223"/>
    </location>
</feature>
<evidence type="ECO:0000313" key="12">
    <source>
        <dbReference type="Proteomes" id="UP000006051"/>
    </source>
</evidence>
<comment type="pathway">
    <text evidence="3 8">Glycan biosynthesis; glycogen biosynthesis.</text>
</comment>
<proteinExistence type="inferred from homology"/>
<dbReference type="AlphaFoldDB" id="I4A3E8"/>
<dbReference type="SUPFAM" id="SSF53756">
    <property type="entry name" value="UDP-Glycosyltransferase/glycogen phosphorylase"/>
    <property type="match status" value="1"/>
</dbReference>
<protein>
    <recommendedName>
        <fullName evidence="8">Glycogen synthase</fullName>
        <ecNumber evidence="8">2.4.1.21</ecNumber>
    </recommendedName>
    <alternativeName>
        <fullName evidence="8">Starch [bacterial glycogen] synthase</fullName>
    </alternativeName>
</protein>
<gene>
    <name evidence="8" type="primary">glgA</name>
    <name evidence="11" type="ordered locus">Ornrh_2353</name>
</gene>
<feature type="domain" description="Glycosyl transferase family 1" evidence="9">
    <location>
        <begin position="279"/>
        <end position="442"/>
    </location>
</feature>
<dbReference type="HOGENOM" id="CLU_009583_18_5_10"/>
<sequence>MHIVHLSAECYPIAKVGGLGDVVGALPKYLNKIEGVESKVVMPYVYNAKTAEINKELDHVAFLPFGKNKLEVKIWKTHDFGYNLYLIEIEGFSHREKVYGYGDDDYYFVAFQVAALNWIHQWDEMPDVIHCHDYHTGFIPFLMKYAHQYPKFRETPSVFTIHNGKYQGQMPWEIADYFPWFDTWQMPLLVWDNCINAMATAVKCAWRVNTVSPQYMKELMDGDSSLAPLFRQEWQKCIGILNGIDNDEWNPETDKNLVFNYSQKNAIKGKTENKKALCERFGFDEKLPIITFIGRFVDQKGVDVLADAVWKAINILDFQANFFILGSGDQDLSDGVQQMKYYLDDRFNVFIGYDEALARIAYAGSDFMIMPSRFEPCGLNQFYTFRYGGLPIVRTVGGLLDSVIDFEDEGGNGIRFINLSSDDILHAIHRAITLKADKKRINAIIKNNMKLDFSWDKAAQNYLDMYKSLKPE</sequence>
<dbReference type="HAMAP" id="MF_00484">
    <property type="entry name" value="Glycogen_synth"/>
    <property type="match status" value="1"/>
</dbReference>
<dbReference type="Proteomes" id="UP000006051">
    <property type="component" value="Chromosome"/>
</dbReference>
<comment type="catalytic activity">
    <reaction evidence="1 8">
        <text>[(1-&gt;4)-alpha-D-glucosyl](n) + ADP-alpha-D-glucose = [(1-&gt;4)-alpha-D-glucosyl](n+1) + ADP + H(+)</text>
        <dbReference type="Rhea" id="RHEA:18189"/>
        <dbReference type="Rhea" id="RHEA-COMP:9584"/>
        <dbReference type="Rhea" id="RHEA-COMP:9587"/>
        <dbReference type="ChEBI" id="CHEBI:15378"/>
        <dbReference type="ChEBI" id="CHEBI:15444"/>
        <dbReference type="ChEBI" id="CHEBI:57498"/>
        <dbReference type="ChEBI" id="CHEBI:456216"/>
        <dbReference type="EC" id="2.4.1.21"/>
    </reaction>
</comment>
<dbReference type="PANTHER" id="PTHR45825:SF11">
    <property type="entry name" value="ALPHA AMYLASE DOMAIN-CONTAINING PROTEIN"/>
    <property type="match status" value="1"/>
</dbReference>
<evidence type="ECO:0000256" key="2">
    <source>
        <dbReference type="ARBA" id="ARBA00002764"/>
    </source>
</evidence>
<keyword evidence="12" id="KW-1185">Reference proteome</keyword>
<dbReference type="EMBL" id="CP003283">
    <property type="protein sequence ID" value="AFL98482.1"/>
    <property type="molecule type" value="Genomic_DNA"/>
</dbReference>
<accession>I4A3E8</accession>
<dbReference type="eggNOG" id="COG0297">
    <property type="taxonomic scope" value="Bacteria"/>
</dbReference>
<dbReference type="STRING" id="867902.Ornrh_2353"/>
<evidence type="ECO:0000256" key="6">
    <source>
        <dbReference type="ARBA" id="ARBA00022679"/>
    </source>
</evidence>
<keyword evidence="6 8" id="KW-0808">Transferase</keyword>
<dbReference type="CDD" id="cd03791">
    <property type="entry name" value="GT5_Glycogen_synthase_DULL1-like"/>
    <property type="match status" value="1"/>
</dbReference>
<evidence type="ECO:0000259" key="10">
    <source>
        <dbReference type="Pfam" id="PF08323"/>
    </source>
</evidence>
<dbReference type="GO" id="GO:0004373">
    <property type="term" value="F:alpha-1,4-glucan glucosyltransferase (UDP-glucose donor) activity"/>
    <property type="evidence" value="ECO:0007669"/>
    <property type="project" value="InterPro"/>
</dbReference>
<evidence type="ECO:0000313" key="11">
    <source>
        <dbReference type="EMBL" id="AFL98482.1"/>
    </source>
</evidence>
<dbReference type="NCBIfam" id="TIGR02095">
    <property type="entry name" value="glgA"/>
    <property type="match status" value="1"/>
</dbReference>
<evidence type="ECO:0000259" key="9">
    <source>
        <dbReference type="Pfam" id="PF00534"/>
    </source>
</evidence>
<dbReference type="GO" id="GO:0005978">
    <property type="term" value="P:glycogen biosynthetic process"/>
    <property type="evidence" value="ECO:0007669"/>
    <property type="project" value="UniProtKB-UniRule"/>
</dbReference>
<evidence type="ECO:0000256" key="7">
    <source>
        <dbReference type="ARBA" id="ARBA00023056"/>
    </source>
</evidence>
<dbReference type="GeneID" id="97258921"/>